<dbReference type="GO" id="GO:0005770">
    <property type="term" value="C:late endosome"/>
    <property type="evidence" value="ECO:0007669"/>
    <property type="project" value="UniProtKB-ARBA"/>
</dbReference>
<evidence type="ECO:0000256" key="6">
    <source>
        <dbReference type="ARBA" id="ARBA00006024"/>
    </source>
</evidence>
<dbReference type="GO" id="GO:0005507">
    <property type="term" value="F:copper ion binding"/>
    <property type="evidence" value="ECO:0007669"/>
    <property type="project" value="InterPro"/>
</dbReference>
<dbReference type="Gene3D" id="3.40.1110.10">
    <property type="entry name" value="Calcium-transporting ATPase, cytoplasmic domain N"/>
    <property type="match status" value="1"/>
</dbReference>
<dbReference type="InterPro" id="IPR036163">
    <property type="entry name" value="HMA_dom_sf"/>
</dbReference>
<feature type="domain" description="HMA" evidence="35">
    <location>
        <begin position="335"/>
        <end position="401"/>
    </location>
</feature>
<evidence type="ECO:0000256" key="31">
    <source>
        <dbReference type="ARBA" id="ARBA00062031"/>
    </source>
</evidence>
<organism evidence="36 37">
    <name type="scientific">Anas platyrhynchos</name>
    <name type="common">Mallard</name>
    <name type="synonym">Anas boschas</name>
    <dbReference type="NCBI Taxonomy" id="8839"/>
    <lineage>
        <taxon>Eukaryota</taxon>
        <taxon>Metazoa</taxon>
        <taxon>Chordata</taxon>
        <taxon>Craniata</taxon>
        <taxon>Vertebrata</taxon>
        <taxon>Euteleostomi</taxon>
        <taxon>Archelosauria</taxon>
        <taxon>Archosauria</taxon>
        <taxon>Dinosauria</taxon>
        <taxon>Saurischia</taxon>
        <taxon>Theropoda</taxon>
        <taxon>Coelurosauria</taxon>
        <taxon>Aves</taxon>
        <taxon>Neognathae</taxon>
        <taxon>Galloanserae</taxon>
        <taxon>Anseriformes</taxon>
        <taxon>Anatidae</taxon>
        <taxon>Anatinae</taxon>
        <taxon>Anas</taxon>
    </lineage>
</organism>
<dbReference type="SFLD" id="SFLDF00027">
    <property type="entry name" value="p-type_atpase"/>
    <property type="match status" value="1"/>
</dbReference>
<feature type="transmembrane region" description="Helical" evidence="34">
    <location>
        <begin position="619"/>
        <end position="639"/>
    </location>
</feature>
<dbReference type="PROSITE" id="PS00154">
    <property type="entry name" value="ATPASE_E1_E2"/>
    <property type="match status" value="1"/>
</dbReference>
<evidence type="ECO:0000256" key="34">
    <source>
        <dbReference type="RuleBase" id="RU362081"/>
    </source>
</evidence>
<evidence type="ECO:0000256" key="26">
    <source>
        <dbReference type="ARBA" id="ARBA00023180"/>
    </source>
</evidence>
<evidence type="ECO:0000256" key="25">
    <source>
        <dbReference type="ARBA" id="ARBA00023136"/>
    </source>
</evidence>
<evidence type="ECO:0000256" key="2">
    <source>
        <dbReference type="ARBA" id="ARBA00004279"/>
    </source>
</evidence>
<evidence type="ECO:0000256" key="15">
    <source>
        <dbReference type="ARBA" id="ARBA00022753"/>
    </source>
</evidence>
<feature type="transmembrane region" description="Helical" evidence="34">
    <location>
        <begin position="1247"/>
        <end position="1267"/>
    </location>
</feature>
<feature type="domain" description="HMA" evidence="35">
    <location>
        <begin position="447"/>
        <end position="513"/>
    </location>
</feature>
<dbReference type="GO" id="GO:0014069">
    <property type="term" value="C:postsynaptic density"/>
    <property type="evidence" value="ECO:0007669"/>
    <property type="project" value="UniProtKB-SubCell"/>
</dbReference>
<feature type="domain" description="HMA" evidence="35">
    <location>
        <begin position="233"/>
        <end position="299"/>
    </location>
</feature>
<dbReference type="InterPro" id="IPR008250">
    <property type="entry name" value="ATPase_P-typ_transduc_dom_A_sf"/>
</dbReference>
<feature type="transmembrane region" description="Helical" evidence="34">
    <location>
        <begin position="1219"/>
        <end position="1241"/>
    </location>
</feature>
<keyword evidence="13" id="KW-0677">Repeat</keyword>
<dbReference type="GO" id="GO:0060003">
    <property type="term" value="P:copper ion export"/>
    <property type="evidence" value="ECO:0007669"/>
    <property type="project" value="UniProtKB-ARBA"/>
</dbReference>
<evidence type="ECO:0000256" key="11">
    <source>
        <dbReference type="ARBA" id="ARBA00022692"/>
    </source>
</evidence>
<dbReference type="GO" id="GO:0031901">
    <property type="term" value="C:early endosome membrane"/>
    <property type="evidence" value="ECO:0007669"/>
    <property type="project" value="UniProtKB-SubCell"/>
</dbReference>
<evidence type="ECO:0000256" key="9">
    <source>
        <dbReference type="ARBA" id="ARBA00022475"/>
    </source>
</evidence>
<evidence type="ECO:0000256" key="19">
    <source>
        <dbReference type="ARBA" id="ARBA00022967"/>
    </source>
</evidence>
<evidence type="ECO:0000256" key="16">
    <source>
        <dbReference type="ARBA" id="ARBA00022796"/>
    </source>
</evidence>
<dbReference type="FunFam" id="3.40.1110.10:FF:000023">
    <property type="entry name" value="Copper-transporting ATPase 1, putative"/>
    <property type="match status" value="1"/>
</dbReference>
<dbReference type="PRINTS" id="PR00942">
    <property type="entry name" value="CUATPASEI"/>
</dbReference>
<keyword evidence="26" id="KW-0325">Glycoprotein</keyword>
<keyword evidence="11 34" id="KW-0812">Transmembrane</keyword>
<keyword evidence="10" id="KW-0597">Phosphoprotein</keyword>
<keyword evidence="9" id="KW-1003">Cell membrane</keyword>
<dbReference type="InterPro" id="IPR023298">
    <property type="entry name" value="ATPase_P-typ_TM_dom_sf"/>
</dbReference>
<dbReference type="FunFam" id="2.70.150.10:FF:000002">
    <property type="entry name" value="Copper-transporting ATPase 1, putative"/>
    <property type="match status" value="1"/>
</dbReference>
<evidence type="ECO:0000256" key="3">
    <source>
        <dbReference type="ARBA" id="ARBA00004489"/>
    </source>
</evidence>
<keyword evidence="23" id="KW-0333">Golgi apparatus</keyword>
<dbReference type="Pfam" id="PF00403">
    <property type="entry name" value="HMA"/>
    <property type="match status" value="5"/>
</dbReference>
<keyword evidence="24" id="KW-0406">Ion transport</keyword>
<dbReference type="Gene3D" id="2.70.150.10">
    <property type="entry name" value="Calcium-transporting ATPase, cytoplasmic transduction domain A"/>
    <property type="match status" value="1"/>
</dbReference>
<evidence type="ECO:0000256" key="21">
    <source>
        <dbReference type="ARBA" id="ARBA00023008"/>
    </source>
</evidence>
<reference evidence="36" key="3">
    <citation type="submission" date="2025-09" db="UniProtKB">
        <authorList>
            <consortium name="Ensembl"/>
        </authorList>
    </citation>
    <scope>IDENTIFICATION</scope>
</reference>
<dbReference type="Gene3D" id="3.30.70.100">
    <property type="match status" value="5"/>
</dbReference>
<reference evidence="36" key="1">
    <citation type="submission" date="2019-08" db="EMBL/GenBank/DDBJ databases">
        <title>Three high-quality genomes provides insights into domestication of ducks.</title>
        <authorList>
            <person name="Hou Z.C."/>
            <person name="Zhu F."/>
            <person name="Yin Z.T."/>
            <person name="Zhang F."/>
        </authorList>
    </citation>
    <scope>NUCLEOTIDE SEQUENCE [LARGE SCALE GENOMIC DNA]</scope>
</reference>
<dbReference type="InterPro" id="IPR006122">
    <property type="entry name" value="HMA_Cu_ion-bd"/>
</dbReference>
<keyword evidence="18" id="KW-0460">Magnesium</keyword>
<dbReference type="PRINTS" id="PR00119">
    <property type="entry name" value="CATATPASE"/>
</dbReference>
<dbReference type="FunFam" id="3.30.70.100:FF:000001">
    <property type="entry name" value="ATPase copper transporting beta"/>
    <property type="match status" value="3"/>
</dbReference>
<dbReference type="FunFam" id="3.30.70.100:FF:000026">
    <property type="entry name" value="ATPase copper transporting alpha"/>
    <property type="match status" value="1"/>
</dbReference>
<evidence type="ECO:0000256" key="1">
    <source>
        <dbReference type="ARBA" id="ARBA00004166"/>
    </source>
</evidence>
<evidence type="ECO:0000256" key="8">
    <source>
        <dbReference type="ARBA" id="ARBA00022448"/>
    </source>
</evidence>
<dbReference type="SFLD" id="SFLDS00003">
    <property type="entry name" value="Haloacid_Dehalogenase"/>
    <property type="match status" value="1"/>
</dbReference>
<comment type="similarity">
    <text evidence="6 34">Belongs to the cation transport ATPase (P-type) (TC 3.A.3) family. Type IB subfamily.</text>
</comment>
<keyword evidence="21" id="KW-0186">Copper</keyword>
<dbReference type="NCBIfam" id="TIGR01525">
    <property type="entry name" value="ATPase-IB_hvy"/>
    <property type="match status" value="1"/>
</dbReference>
<evidence type="ECO:0000256" key="4">
    <source>
        <dbReference type="ARBA" id="ARBA00004520"/>
    </source>
</evidence>
<evidence type="ECO:0000256" key="7">
    <source>
        <dbReference type="ARBA" id="ARBA00012517"/>
    </source>
</evidence>
<evidence type="ECO:0000256" key="14">
    <source>
        <dbReference type="ARBA" id="ARBA00022741"/>
    </source>
</evidence>
<accession>A0A8B9T8Y3</accession>
<evidence type="ECO:0000313" key="36">
    <source>
        <dbReference type="Ensembl" id="ENSAPLP00020017522.1"/>
    </source>
</evidence>
<dbReference type="PANTHER" id="PTHR46594:SF4">
    <property type="entry name" value="P-TYPE CATION-TRANSPORTING ATPASE"/>
    <property type="match status" value="1"/>
</dbReference>
<dbReference type="InterPro" id="IPR001757">
    <property type="entry name" value="P_typ_ATPase"/>
</dbReference>
<protein>
    <recommendedName>
        <fullName evidence="32">Copper-transporting ATPase 1</fullName>
        <ecNumber evidence="7">7.2.2.8</ecNumber>
    </recommendedName>
    <alternativeName>
        <fullName evidence="33">Copper pump 1</fullName>
    </alternativeName>
</protein>
<feature type="domain" description="HMA" evidence="35">
    <location>
        <begin position="125"/>
        <end position="191"/>
    </location>
</feature>
<evidence type="ECO:0000256" key="20">
    <source>
        <dbReference type="ARBA" id="ARBA00022989"/>
    </source>
</evidence>
<dbReference type="InterPro" id="IPR044492">
    <property type="entry name" value="P_typ_ATPase_HD_dom"/>
</dbReference>
<keyword evidence="19" id="KW-1278">Translocase</keyword>
<evidence type="ECO:0000256" key="18">
    <source>
        <dbReference type="ARBA" id="ARBA00022842"/>
    </source>
</evidence>
<dbReference type="GO" id="GO:0030424">
    <property type="term" value="C:axon"/>
    <property type="evidence" value="ECO:0007669"/>
    <property type="project" value="UniProtKB-SubCell"/>
</dbReference>
<dbReference type="CDD" id="cd02094">
    <property type="entry name" value="P-type_ATPase_Cu-like"/>
    <property type="match status" value="1"/>
</dbReference>
<keyword evidence="17 34" id="KW-0067">ATP-binding</keyword>
<evidence type="ECO:0000256" key="13">
    <source>
        <dbReference type="ARBA" id="ARBA00022737"/>
    </source>
</evidence>
<dbReference type="NCBIfam" id="TIGR00003">
    <property type="entry name" value="copper ion binding protein"/>
    <property type="match status" value="3"/>
</dbReference>
<dbReference type="InterPro" id="IPR006121">
    <property type="entry name" value="HMA_dom"/>
</dbReference>
<keyword evidence="15" id="KW-0967">Endosome</keyword>
<dbReference type="InterPro" id="IPR018303">
    <property type="entry name" value="ATPase_P-typ_P_site"/>
</dbReference>
<evidence type="ECO:0000256" key="30">
    <source>
        <dbReference type="ARBA" id="ARBA00060435"/>
    </source>
</evidence>
<evidence type="ECO:0000256" key="12">
    <source>
        <dbReference type="ARBA" id="ARBA00022723"/>
    </source>
</evidence>
<evidence type="ECO:0000256" key="10">
    <source>
        <dbReference type="ARBA" id="ARBA00022553"/>
    </source>
</evidence>
<evidence type="ECO:0000256" key="27">
    <source>
        <dbReference type="ARBA" id="ARBA00023273"/>
    </source>
</evidence>
<dbReference type="SUPFAM" id="SSF81653">
    <property type="entry name" value="Calcium ATPase, transduction domain A"/>
    <property type="match status" value="1"/>
</dbReference>
<dbReference type="Pfam" id="PF00702">
    <property type="entry name" value="Hydrolase"/>
    <property type="match status" value="1"/>
</dbReference>
<dbReference type="FunFam" id="3.40.50.1000:FF:000144">
    <property type="entry name" value="copper-transporting ATPase 1 isoform X2"/>
    <property type="match status" value="1"/>
</dbReference>
<dbReference type="Ensembl" id="ENSAPLT00020018926.1">
    <property type="protein sequence ID" value="ENSAPLP00020017522.1"/>
    <property type="gene ID" value="ENSAPLG00020012480.1"/>
</dbReference>
<evidence type="ECO:0000256" key="29">
    <source>
        <dbReference type="ARBA" id="ARBA00052642"/>
    </source>
</evidence>
<dbReference type="GO" id="GO:0016887">
    <property type="term" value="F:ATP hydrolysis activity"/>
    <property type="evidence" value="ECO:0007669"/>
    <property type="project" value="InterPro"/>
</dbReference>
<sequence length="1360" mass="147114">MPSLFMTQSYRLQQHYRKQYMTWGLMLHQLVQTHNLFYLTLIFLTIPAQSALTSKEIRSTLLKNKGILDVKMSSDQKSAVVTFLSSVINGKQIIQMVPGVDLNISAPEVTTGTCEDSSWSQASSVLLRLKVEGMTCHSCTSTIEGKVGKLQGIQRIKVSLDNQEAVVVYQPHLITAEEIKCQIEAVGFTASFKKQPRPLKLSAIDLERLKNTQTKGSETTSLKENSKNVNDTKTVVFKIDGMHCSSCVFNIQSTISALPSVTNIVVSLEKKSAIVNYNPNLISVEELRKAIEAVSPETFKVSLPDQYEHAALLSALASPLKSHTALKDATQPLTQVVVINIEGMTCNSCVQSIEGVISQKAGVKSINVSLANSNGTIEYDPLQTSPEDLRSSIEDMGFDASLSGNDTELPVGVTQPSPEEQLASLRTEPTSKPSPNHAAKQEAKSISKCYVQVTGMTCASCVANIERNLRREDGIHSILVALMAGKAEVRYNPAVIQPSAIAELIRELGFGATVMENSGEGDGILDLVVGGMASASCVHKIESTLMKTNGVLYCSVALATNKAHIKYDPEIIGPRDVIQVIKVSFMKATSQIKYAVSFEPLHTPQQKGRRLLQGKKNCLIHHYLALSIFGGWHFYIQAYKALKHKTANMDVLIVLATSIAFVYSFVILLVAMAEKAKVNPVTFFDTPPMLLAFISLGRWLEHVAKGKTSEALARLISLQATEATIVTLGPDNVLLSEEQVDVELVQRGDIVKVVPGGKFPVDGHVIEGHSMVDESLITGEAMPVTKKPGNTVIAGSINQNGSLLISATHVGADTTLSQIVKLVEEAQTSKAPIQQFADKLSGYFVPFIVAVSVVTLFAWIIIGFVDFEIVEKYFMGYNKSISAAEVIIRFAFQASITVLCIACPCSLGLATPTAVMVGTGVGAQNGILIKGGEPLEMAHKVKVVVFDKTGTITHGTPEVMRVKYLVESNRMPHNKMLAIVGTAESNSEHPLGVAITKYCKKELDSETLGTCTDFQVVPGCGISCKVTNIEALLVLPSATVTSQKYSVLIGNREWMNRNGLLVKNEVDKAMIEHERKGRTGVLCGLIAIADTVKPEAELAVYTLKSMGLEVVLMTGDNSKTARSIASQVGISKVFAEVLPSHKVAKVKQLQDEGKRVAMVGDGINDSPALAMANVGIAIGTGTDVAIEAADVVLIKDDLMDVVASIDLSRKTVKRIRINFVFALIYNLIGVPIAAGVFLPIGLVLQPWMGSAAMAASSVSVVLSSLLLKMYQKPSSEKLEFRARGQMKHKSPSEISVHIGIDETGTNSRKLSLMDRIINYSRASINSLFSDKRSVNSIVLNEPDKHSLLVGDFGEDDDTTL</sequence>
<dbReference type="InterPro" id="IPR027256">
    <property type="entry name" value="P-typ_ATPase_IB"/>
</dbReference>
<dbReference type="SFLD" id="SFLDG00002">
    <property type="entry name" value="C1.7:_P-type_atpase_like"/>
    <property type="match status" value="1"/>
</dbReference>
<dbReference type="InterPro" id="IPR059000">
    <property type="entry name" value="ATPase_P-type_domA"/>
</dbReference>
<evidence type="ECO:0000313" key="37">
    <source>
        <dbReference type="Proteomes" id="UP000694400"/>
    </source>
</evidence>
<comment type="subcellular location">
    <subcellularLocation>
        <location evidence="5">Cell membrane</location>
        <topology evidence="5">Multi-pass membrane protein</topology>
    </subcellularLocation>
    <subcellularLocation>
        <location evidence="3">Cell projection</location>
        <location evidence="3">Axon</location>
    </subcellularLocation>
    <subcellularLocation>
        <location evidence="2">Cell projection</location>
        <location evidence="2">Dendrite</location>
    </subcellularLocation>
    <subcellularLocation>
        <location evidence="4">Early endosome membrane</location>
        <topology evidence="4">Multi-pass membrane protein</topology>
    </subcellularLocation>
    <subcellularLocation>
        <location evidence="1">Golgi apparatus</location>
        <location evidence="1">trans-Golgi network membrane</location>
        <topology evidence="1">Multi-pass membrane protein</topology>
    </subcellularLocation>
    <subcellularLocation>
        <location evidence="30">Melanosome membrane</location>
        <topology evidence="30">Multi-pass membrane protein</topology>
    </subcellularLocation>
    <subcellularLocation>
        <location evidence="34">Membrane</location>
    </subcellularLocation>
    <subcellularLocation>
        <location evidence="28">Postsynaptic density</location>
    </subcellularLocation>
</comment>
<dbReference type="Proteomes" id="UP000694400">
    <property type="component" value="Chromosome 11"/>
</dbReference>
<comment type="catalytic activity">
    <reaction evidence="29">
        <text>Cu(+)(in) + ATP + H2O = Cu(+)(out) + ADP + phosphate + H(+)</text>
        <dbReference type="Rhea" id="RHEA:25792"/>
        <dbReference type="ChEBI" id="CHEBI:15377"/>
        <dbReference type="ChEBI" id="CHEBI:15378"/>
        <dbReference type="ChEBI" id="CHEBI:30616"/>
        <dbReference type="ChEBI" id="CHEBI:43474"/>
        <dbReference type="ChEBI" id="CHEBI:49552"/>
        <dbReference type="ChEBI" id="CHEBI:456216"/>
        <dbReference type="EC" id="7.2.2.8"/>
    </reaction>
    <physiologicalReaction direction="left-to-right" evidence="29">
        <dbReference type="Rhea" id="RHEA:25793"/>
    </physiologicalReaction>
</comment>
<evidence type="ECO:0000256" key="28">
    <source>
        <dbReference type="ARBA" id="ARBA00034105"/>
    </source>
</evidence>
<dbReference type="InterPro" id="IPR023299">
    <property type="entry name" value="ATPase_P-typ_cyto_dom_N"/>
</dbReference>
<dbReference type="FunFam" id="3.40.50.1000:FF:000092">
    <property type="entry name" value="copper-transporting ATPase 1 isoform X2"/>
    <property type="match status" value="1"/>
</dbReference>
<evidence type="ECO:0000256" key="33">
    <source>
        <dbReference type="ARBA" id="ARBA00083612"/>
    </source>
</evidence>
<evidence type="ECO:0000256" key="32">
    <source>
        <dbReference type="ARBA" id="ARBA00074950"/>
    </source>
</evidence>
<dbReference type="GO" id="GO:0030425">
    <property type="term" value="C:dendrite"/>
    <property type="evidence" value="ECO:0007669"/>
    <property type="project" value="UniProtKB-SubCell"/>
</dbReference>
<evidence type="ECO:0000256" key="22">
    <source>
        <dbReference type="ARBA" id="ARBA00023018"/>
    </source>
</evidence>
<dbReference type="GO" id="GO:0046688">
    <property type="term" value="P:response to copper ion"/>
    <property type="evidence" value="ECO:0007669"/>
    <property type="project" value="UniProtKB-ARBA"/>
</dbReference>
<dbReference type="GO" id="GO:0032588">
    <property type="term" value="C:trans-Golgi network membrane"/>
    <property type="evidence" value="ECO:0007669"/>
    <property type="project" value="UniProtKB-ARBA"/>
</dbReference>
<evidence type="ECO:0000256" key="5">
    <source>
        <dbReference type="ARBA" id="ARBA00004651"/>
    </source>
</evidence>
<dbReference type="SUPFAM" id="SSF81665">
    <property type="entry name" value="Calcium ATPase, transmembrane domain M"/>
    <property type="match status" value="1"/>
</dbReference>
<evidence type="ECO:0000256" key="24">
    <source>
        <dbReference type="ARBA" id="ARBA00023065"/>
    </source>
</evidence>
<feature type="transmembrane region" description="Helical" evidence="34">
    <location>
        <begin position="843"/>
        <end position="865"/>
    </location>
</feature>
<dbReference type="PROSITE" id="PS01047">
    <property type="entry name" value="HMA_1"/>
    <property type="match status" value="4"/>
</dbReference>
<evidence type="ECO:0000259" key="35">
    <source>
        <dbReference type="PROSITE" id="PS50846"/>
    </source>
</evidence>
<dbReference type="Gene3D" id="3.40.50.1000">
    <property type="entry name" value="HAD superfamily/HAD-like"/>
    <property type="match status" value="1"/>
</dbReference>
<dbReference type="CDD" id="cd00371">
    <property type="entry name" value="HMA"/>
    <property type="match status" value="5"/>
</dbReference>
<keyword evidence="12 34" id="KW-0479">Metal-binding</keyword>
<dbReference type="NCBIfam" id="TIGR01494">
    <property type="entry name" value="ATPase_P-type"/>
    <property type="match status" value="2"/>
</dbReference>
<proteinExistence type="inferred from homology"/>
<dbReference type="InterPro" id="IPR017969">
    <property type="entry name" value="Heavy-metal-associated_CS"/>
</dbReference>
<dbReference type="GO" id="GO:0140581">
    <property type="term" value="F:P-type monovalent copper transporter activity"/>
    <property type="evidence" value="ECO:0007669"/>
    <property type="project" value="UniProtKB-EC"/>
</dbReference>
<feature type="transmembrane region" description="Helical" evidence="34">
    <location>
        <begin position="651"/>
        <end position="673"/>
    </location>
</feature>
<dbReference type="GO" id="GO:0033162">
    <property type="term" value="C:melanosome membrane"/>
    <property type="evidence" value="ECO:0007669"/>
    <property type="project" value="UniProtKB-SubCell"/>
</dbReference>
<dbReference type="Pfam" id="PF00122">
    <property type="entry name" value="E1-E2_ATPase"/>
    <property type="match status" value="1"/>
</dbReference>
<dbReference type="PANTHER" id="PTHR46594">
    <property type="entry name" value="P-TYPE CATION-TRANSPORTING ATPASE"/>
    <property type="match status" value="1"/>
</dbReference>
<dbReference type="SUPFAM" id="SSF56784">
    <property type="entry name" value="HAD-like"/>
    <property type="match status" value="1"/>
</dbReference>
<dbReference type="EC" id="7.2.2.8" evidence="7"/>
<keyword evidence="25 34" id="KW-0472">Membrane</keyword>
<keyword evidence="16" id="KW-0187">Copper transport</keyword>
<name>A0A8B9T8Y3_ANAPL</name>
<dbReference type="GO" id="GO:0005886">
    <property type="term" value="C:plasma membrane"/>
    <property type="evidence" value="ECO:0007669"/>
    <property type="project" value="UniProtKB-SubCell"/>
</dbReference>
<keyword evidence="14 34" id="KW-0547">Nucleotide-binding</keyword>
<keyword evidence="8" id="KW-0813">Transport</keyword>
<evidence type="ECO:0000256" key="17">
    <source>
        <dbReference type="ARBA" id="ARBA00022840"/>
    </source>
</evidence>
<feature type="domain" description="HMA" evidence="35">
    <location>
        <begin position="523"/>
        <end position="589"/>
    </location>
</feature>
<keyword evidence="27" id="KW-0966">Cell projection</keyword>
<dbReference type="SUPFAM" id="SSF55008">
    <property type="entry name" value="HMA, heavy metal-associated domain"/>
    <property type="match status" value="5"/>
</dbReference>
<keyword evidence="20 34" id="KW-1133">Transmembrane helix</keyword>
<evidence type="ECO:0000256" key="23">
    <source>
        <dbReference type="ARBA" id="ARBA00023034"/>
    </source>
</evidence>
<comment type="subunit">
    <text evidence="31">Monomer. Interacts with PDZD11. Interacts with ATOX1 and COMMD1. Interacts with TYRP1. Directly interacts with SOD3; this interaction is copper-dependent and is required for SOD3 activity.</text>
</comment>
<keyword evidence="22" id="KW-0770">Synapse</keyword>
<dbReference type="GO" id="GO:0005524">
    <property type="term" value="F:ATP binding"/>
    <property type="evidence" value="ECO:0007669"/>
    <property type="project" value="UniProtKB-UniRule"/>
</dbReference>
<dbReference type="PROSITE" id="PS50846">
    <property type="entry name" value="HMA_2"/>
    <property type="match status" value="5"/>
</dbReference>
<dbReference type="InterPro" id="IPR023214">
    <property type="entry name" value="HAD_sf"/>
</dbReference>
<reference evidence="36" key="2">
    <citation type="submission" date="2025-08" db="UniProtKB">
        <authorList>
            <consortium name="Ensembl"/>
        </authorList>
    </citation>
    <scope>IDENTIFICATION</scope>
</reference>
<dbReference type="FunFam" id="1.20.1110.10:FF:000022">
    <property type="entry name" value="copper-transporting ATPase 1 isoform X2"/>
    <property type="match status" value="1"/>
</dbReference>
<dbReference type="FunFam" id="3.30.70.100:FF:000009">
    <property type="entry name" value="ATPase copper transporting beta"/>
    <property type="match status" value="1"/>
</dbReference>
<dbReference type="InterPro" id="IPR036412">
    <property type="entry name" value="HAD-like_sf"/>
</dbReference>